<dbReference type="HOGENOM" id="CLU_3050050_0_0_1"/>
<gene>
    <name evidence="1" type="ORF">BofuT4_uP119880.1</name>
</gene>
<reference evidence="2" key="1">
    <citation type="journal article" date="2011" name="PLoS Genet.">
        <title>Genomic analysis of the necrotrophic fungal pathogens Sclerotinia sclerotiorum and Botrytis cinerea.</title>
        <authorList>
            <person name="Amselem J."/>
            <person name="Cuomo C.A."/>
            <person name="van Kan J.A."/>
            <person name="Viaud M."/>
            <person name="Benito E.P."/>
            <person name="Couloux A."/>
            <person name="Coutinho P.M."/>
            <person name="de Vries R.P."/>
            <person name="Dyer P.S."/>
            <person name="Fillinger S."/>
            <person name="Fournier E."/>
            <person name="Gout L."/>
            <person name="Hahn M."/>
            <person name="Kohn L."/>
            <person name="Lapalu N."/>
            <person name="Plummer K.M."/>
            <person name="Pradier J.M."/>
            <person name="Quevillon E."/>
            <person name="Sharon A."/>
            <person name="Simon A."/>
            <person name="ten Have A."/>
            <person name="Tudzynski B."/>
            <person name="Tudzynski P."/>
            <person name="Wincker P."/>
            <person name="Andrew M."/>
            <person name="Anthouard V."/>
            <person name="Beever R.E."/>
            <person name="Beffa R."/>
            <person name="Benoit I."/>
            <person name="Bouzid O."/>
            <person name="Brault B."/>
            <person name="Chen Z."/>
            <person name="Choquer M."/>
            <person name="Collemare J."/>
            <person name="Cotton P."/>
            <person name="Danchin E.G."/>
            <person name="Da Silva C."/>
            <person name="Gautier A."/>
            <person name="Giraud C."/>
            <person name="Giraud T."/>
            <person name="Gonzalez C."/>
            <person name="Grossetete S."/>
            <person name="Guldener U."/>
            <person name="Henrissat B."/>
            <person name="Howlett B.J."/>
            <person name="Kodira C."/>
            <person name="Kretschmer M."/>
            <person name="Lappartient A."/>
            <person name="Leroch M."/>
            <person name="Levis C."/>
            <person name="Mauceli E."/>
            <person name="Neuveglise C."/>
            <person name="Oeser B."/>
            <person name="Pearson M."/>
            <person name="Poulain J."/>
            <person name="Poussereau N."/>
            <person name="Quesneville H."/>
            <person name="Rascle C."/>
            <person name="Schumacher J."/>
            <person name="Segurens B."/>
            <person name="Sexton A."/>
            <person name="Silva E."/>
            <person name="Sirven C."/>
            <person name="Soanes D.M."/>
            <person name="Talbot N.J."/>
            <person name="Templeton M."/>
            <person name="Yandava C."/>
            <person name="Yarden O."/>
            <person name="Zeng Q."/>
            <person name="Rollins J.A."/>
            <person name="Lebrun M.H."/>
            <person name="Dickman M."/>
        </authorList>
    </citation>
    <scope>NUCLEOTIDE SEQUENCE [LARGE SCALE GENOMIC DNA]</scope>
    <source>
        <strain evidence="2">T4</strain>
    </source>
</reference>
<protein>
    <submittedName>
        <fullName evidence="1">Uncharacterized protein</fullName>
    </submittedName>
</protein>
<sequence length="54" mass="6360">MLRSNRAEERLTSYKTADISTSSFKRMLYRQSFYYFEIDTITTPASNTCSYVSQ</sequence>
<organism evidence="1 2">
    <name type="scientific">Botryotinia fuckeliana (strain T4)</name>
    <name type="common">Noble rot fungus</name>
    <name type="synonym">Botrytis cinerea</name>
    <dbReference type="NCBI Taxonomy" id="999810"/>
    <lineage>
        <taxon>Eukaryota</taxon>
        <taxon>Fungi</taxon>
        <taxon>Dikarya</taxon>
        <taxon>Ascomycota</taxon>
        <taxon>Pezizomycotina</taxon>
        <taxon>Leotiomycetes</taxon>
        <taxon>Helotiales</taxon>
        <taxon>Sclerotiniaceae</taxon>
        <taxon>Botrytis</taxon>
    </lineage>
</organism>
<dbReference type="EMBL" id="FQ790277">
    <property type="protein sequence ID" value="CCD45282.1"/>
    <property type="molecule type" value="Genomic_DNA"/>
</dbReference>
<evidence type="ECO:0000313" key="1">
    <source>
        <dbReference type="EMBL" id="CCD45282.1"/>
    </source>
</evidence>
<dbReference type="Proteomes" id="UP000008177">
    <property type="component" value="Unplaced contigs"/>
</dbReference>
<dbReference type="InParanoid" id="G2XXU5"/>
<proteinExistence type="predicted"/>
<evidence type="ECO:0000313" key="2">
    <source>
        <dbReference type="Proteomes" id="UP000008177"/>
    </source>
</evidence>
<accession>G2XXU5</accession>
<dbReference type="AlphaFoldDB" id="G2XXU5"/>
<name>G2XXU5_BOTF4</name>